<keyword evidence="8" id="KW-1185">Reference proteome</keyword>
<evidence type="ECO:0000313" key="8">
    <source>
        <dbReference type="Proteomes" id="UP001558535"/>
    </source>
</evidence>
<dbReference type="Gene3D" id="3.30.70.2740">
    <property type="match status" value="1"/>
</dbReference>
<evidence type="ECO:0000256" key="3">
    <source>
        <dbReference type="ARBA" id="ARBA00022630"/>
    </source>
</evidence>
<evidence type="ECO:0000256" key="2">
    <source>
        <dbReference type="ARBA" id="ARBA00008000"/>
    </source>
</evidence>
<dbReference type="InterPro" id="IPR036318">
    <property type="entry name" value="FAD-bd_PCMH-like_sf"/>
</dbReference>
<dbReference type="PANTHER" id="PTHR43716">
    <property type="entry name" value="D-2-HYDROXYGLUTARATE DEHYDROGENASE, MITOCHONDRIAL"/>
    <property type="match status" value="1"/>
</dbReference>
<dbReference type="InterPro" id="IPR016169">
    <property type="entry name" value="FAD-bd_PCMH_sub2"/>
</dbReference>
<evidence type="ECO:0000259" key="6">
    <source>
        <dbReference type="PROSITE" id="PS51387"/>
    </source>
</evidence>
<dbReference type="PROSITE" id="PS51387">
    <property type="entry name" value="FAD_PCMH"/>
    <property type="match status" value="1"/>
</dbReference>
<dbReference type="Proteomes" id="UP001558535">
    <property type="component" value="Unassembled WGS sequence"/>
</dbReference>
<evidence type="ECO:0000313" key="7">
    <source>
        <dbReference type="EMBL" id="MEX3749242.1"/>
    </source>
</evidence>
<sequence length="465" mass="49829">MNAFLNPPVDDFLAALAAVLGETALVSDPSIAASHSSDWSEAVPTVPGIVVFPRTPQQVAAALEVCGRFHRHVVIQGGLTGLAGGATPREGEIALSLSKLDAIEEIDTVGGTATVQAGVVLEELQRRVEEHDWYFPLDLGARGSCQVGGNAAVNAGGNRVIRFGTMRDMVLGLEVALPDGRLLSMLNRVTKNTTGIDLKHLFIGSEGTLGAITRLVLKLSPKPTNACTALCALPSFDAATRLIRTSRARLPSLSAFEVMWDDFMLAAREMHALRPAFDAPAPVYALIETLGTDEVGERQQLEALLADAIEAGLVTDAVVAQSMDDAQRLWAYRETVGELLSKLKPHAAFDVGVPMAAMERFVDAARTALTQLFPHQRHLFFGHIGDGNLHVLSGPYDSPDDLHRVEELVYRVVGDVGGSISAEHGIGVVKRDFLHHSRSADEMALMRDLKNLIDPAGVLNAGRIL</sequence>
<evidence type="ECO:0000256" key="4">
    <source>
        <dbReference type="ARBA" id="ARBA00022827"/>
    </source>
</evidence>
<keyword evidence="3" id="KW-0285">Flavoprotein</keyword>
<dbReference type="SUPFAM" id="SSF55103">
    <property type="entry name" value="FAD-linked oxidases, C-terminal domain"/>
    <property type="match status" value="1"/>
</dbReference>
<dbReference type="PANTHER" id="PTHR43716:SF1">
    <property type="entry name" value="D-2-HYDROXYGLUTARATE DEHYDROGENASE, MITOCHONDRIAL"/>
    <property type="match status" value="1"/>
</dbReference>
<dbReference type="EMBL" id="JBFPKE010000001">
    <property type="protein sequence ID" value="MEX3749242.1"/>
    <property type="molecule type" value="Genomic_DNA"/>
</dbReference>
<dbReference type="Gene3D" id="1.10.45.10">
    <property type="entry name" value="Vanillyl-alcohol Oxidase, Chain A, domain 4"/>
    <property type="match status" value="1"/>
</dbReference>
<proteinExistence type="inferred from homology"/>
<protein>
    <submittedName>
        <fullName evidence="7">FAD-binding oxidoreductase</fullName>
    </submittedName>
</protein>
<dbReference type="InterPro" id="IPR016164">
    <property type="entry name" value="FAD-linked_Oxase-like_C"/>
</dbReference>
<dbReference type="InterPro" id="IPR016166">
    <property type="entry name" value="FAD-bd_PCMH"/>
</dbReference>
<comment type="cofactor">
    <cofactor evidence="1">
        <name>FAD</name>
        <dbReference type="ChEBI" id="CHEBI:57692"/>
    </cofactor>
</comment>
<name>A0ABV3W7W7_9BURK</name>
<dbReference type="Pfam" id="PF02913">
    <property type="entry name" value="FAD-oxidase_C"/>
    <property type="match status" value="1"/>
</dbReference>
<dbReference type="InterPro" id="IPR016171">
    <property type="entry name" value="Vanillyl_alc_oxidase_C-sub2"/>
</dbReference>
<dbReference type="Pfam" id="PF01565">
    <property type="entry name" value="FAD_binding_4"/>
    <property type="match status" value="1"/>
</dbReference>
<dbReference type="InterPro" id="IPR004113">
    <property type="entry name" value="FAD-bd_oxidored_4_C"/>
</dbReference>
<dbReference type="SUPFAM" id="SSF56176">
    <property type="entry name" value="FAD-binding/transporter-associated domain-like"/>
    <property type="match status" value="1"/>
</dbReference>
<evidence type="ECO:0000256" key="5">
    <source>
        <dbReference type="ARBA" id="ARBA00023002"/>
    </source>
</evidence>
<dbReference type="RefSeq" id="WP_368608058.1">
    <property type="nucleotide sequence ID" value="NZ_CP168530.1"/>
</dbReference>
<reference evidence="7 8" key="1">
    <citation type="submission" date="2024-07" db="EMBL/GenBank/DDBJ databases">
        <title>A survey of Mimosa microsymbionts across Brazilian biomes reveals a high diversity of Paraburkholderia nodulating endemic species, but also that Cupriavidus is common as a symbiont of widespread species.</title>
        <authorList>
            <person name="Rouws L."/>
            <person name="Barauna A."/>
            <person name="Beukes C."/>
            <person name="Rouws J.R.C."/>
            <person name="De Faria S.M."/>
            <person name="Gross E."/>
            <person name="Bueno Dos Reis Junior F."/>
            <person name="Simon M.F."/>
            <person name="Maluk M."/>
            <person name="Odee D.W."/>
            <person name="Kenicer G."/>
            <person name="Young J.P.W."/>
            <person name="Reis V.M."/>
            <person name="Zilli J."/>
            <person name="James E.K."/>
        </authorList>
    </citation>
    <scope>NUCLEOTIDE SEQUENCE [LARGE SCALE GENOMIC DNA]</scope>
    <source>
        <strain evidence="7 8">BR14375</strain>
    </source>
</reference>
<organism evidence="7 8">
    <name type="scientific">Paraburkholderia phenoliruptrix</name>
    <dbReference type="NCBI Taxonomy" id="252970"/>
    <lineage>
        <taxon>Bacteria</taxon>
        <taxon>Pseudomonadati</taxon>
        <taxon>Pseudomonadota</taxon>
        <taxon>Betaproteobacteria</taxon>
        <taxon>Burkholderiales</taxon>
        <taxon>Burkholderiaceae</taxon>
        <taxon>Paraburkholderia</taxon>
    </lineage>
</organism>
<comment type="similarity">
    <text evidence="2">Belongs to the FAD-binding oxidoreductase/transferase type 4 family.</text>
</comment>
<keyword evidence="4" id="KW-0274">FAD</keyword>
<dbReference type="InterPro" id="IPR006094">
    <property type="entry name" value="Oxid_FAD_bind_N"/>
</dbReference>
<gene>
    <name evidence="7" type="ORF">AB3X84_04380</name>
</gene>
<comment type="caution">
    <text evidence="7">The sequence shown here is derived from an EMBL/GenBank/DDBJ whole genome shotgun (WGS) entry which is preliminary data.</text>
</comment>
<dbReference type="Gene3D" id="3.30.465.10">
    <property type="match status" value="1"/>
</dbReference>
<evidence type="ECO:0000256" key="1">
    <source>
        <dbReference type="ARBA" id="ARBA00001974"/>
    </source>
</evidence>
<feature type="domain" description="FAD-binding PCMH-type" evidence="6">
    <location>
        <begin position="43"/>
        <end position="222"/>
    </location>
</feature>
<accession>A0ABV3W7W7</accession>
<dbReference type="InterPro" id="IPR051264">
    <property type="entry name" value="FAD-oxidored/transferase_4"/>
</dbReference>
<dbReference type="Gene3D" id="3.30.70.2190">
    <property type="match status" value="1"/>
</dbReference>
<keyword evidence="5" id="KW-0560">Oxidoreductase</keyword>